<evidence type="ECO:0000259" key="3">
    <source>
        <dbReference type="Pfam" id="PF05183"/>
    </source>
</evidence>
<dbReference type="EC" id="2.7.7.48" evidence="1"/>
<reference evidence="4 5" key="1">
    <citation type="submission" date="2018-11" db="EMBL/GenBank/DDBJ databases">
        <title>Genome assembly of Steccherinum ochraceum LE-BIN_3174, the white-rot fungus of the Steccherinaceae family (The Residual Polyporoid clade, Polyporales, Basidiomycota).</title>
        <authorList>
            <person name="Fedorova T.V."/>
            <person name="Glazunova O.A."/>
            <person name="Landesman E.O."/>
            <person name="Moiseenko K.V."/>
            <person name="Psurtseva N.V."/>
            <person name="Savinova O.S."/>
            <person name="Shakhova N.V."/>
            <person name="Tyazhelova T.V."/>
            <person name="Vasina D.V."/>
        </authorList>
    </citation>
    <scope>NUCLEOTIDE SEQUENCE [LARGE SCALE GENOMIC DNA]</scope>
    <source>
        <strain evidence="4 5">LE-BIN_3174</strain>
    </source>
</reference>
<protein>
    <recommendedName>
        <fullName evidence="1">RNA-dependent RNA polymerase</fullName>
        <ecNumber evidence="1">2.7.7.48</ecNumber>
    </recommendedName>
</protein>
<comment type="catalytic activity">
    <reaction evidence="1">
        <text>RNA(n) + a ribonucleoside 5'-triphosphate = RNA(n+1) + diphosphate</text>
        <dbReference type="Rhea" id="RHEA:21248"/>
        <dbReference type="Rhea" id="RHEA-COMP:14527"/>
        <dbReference type="Rhea" id="RHEA-COMP:17342"/>
        <dbReference type="ChEBI" id="CHEBI:33019"/>
        <dbReference type="ChEBI" id="CHEBI:61557"/>
        <dbReference type="ChEBI" id="CHEBI:140395"/>
        <dbReference type="EC" id="2.7.7.48"/>
    </reaction>
</comment>
<keyword evidence="1" id="KW-0548">Nucleotidyltransferase</keyword>
<dbReference type="PANTHER" id="PTHR23079">
    <property type="entry name" value="RNA-DEPENDENT RNA POLYMERASE"/>
    <property type="match status" value="1"/>
</dbReference>
<keyword evidence="1" id="KW-0808">Transferase</keyword>
<dbReference type="GO" id="GO:0030422">
    <property type="term" value="P:siRNA processing"/>
    <property type="evidence" value="ECO:0007669"/>
    <property type="project" value="TreeGrafter"/>
</dbReference>
<dbReference type="Proteomes" id="UP000292702">
    <property type="component" value="Unassembled WGS sequence"/>
</dbReference>
<feature type="region of interest" description="Disordered" evidence="2">
    <location>
        <begin position="1"/>
        <end position="104"/>
    </location>
</feature>
<dbReference type="GO" id="GO:0031380">
    <property type="term" value="C:nuclear RNA-directed RNA polymerase complex"/>
    <property type="evidence" value="ECO:0007669"/>
    <property type="project" value="TreeGrafter"/>
</dbReference>
<evidence type="ECO:0000313" key="4">
    <source>
        <dbReference type="EMBL" id="TCD71443.1"/>
    </source>
</evidence>
<evidence type="ECO:0000313" key="5">
    <source>
        <dbReference type="Proteomes" id="UP000292702"/>
    </source>
</evidence>
<dbReference type="Pfam" id="PF05183">
    <property type="entry name" value="RdRP"/>
    <property type="match status" value="1"/>
</dbReference>
<dbReference type="OrthoDB" id="10055769at2759"/>
<comment type="caution">
    <text evidence="4">The sequence shown here is derived from an EMBL/GenBank/DDBJ whole genome shotgun (WGS) entry which is preliminary data.</text>
</comment>
<sequence>MASGEDELYSLKRVGSESSLHSQASSTDHYTDPQVDQFIQDFDGEDETGIRVSEEEEFAVPIQDLDFAPTPPVSTPSSNSSTSLGKRKSCEAEDFNDRRPPKPELHSSLHVLSFEKARCSSRILNTGAIRFGVQWELARLKGRDGIHFNYSHLRTLATSGTYSKQAQDLYDLLDEDGDHRIIQQLYEDEFEARSPWSELDAEQRAFAAAPESGLLGCNEDDPPLKENPSWHGGKVHFACKLVCPKGPNGKPNGSPTLIMEKPYLGPSSRMTRRFGSDRFIRIKISSDLFYSDTFAALEFFLQPFFFNARVYRSFFAKDTTVFLVNTDESFSVNPDGSFTVYSSPSTSDAPSLVAFLDSHNPLAINRHQPMSKWTSRTALGLSNSVPGARIAPADYLSEPDIENVKSDSPSAKTPSELIMTDGCGFASQSLLTTLYHKFRWESYPTAIQVRVNGAKGLLLAHPTDAGRTHRVWVRPSQTKIHYPSDARPHPALYTLDILRSSHMSSPARLATEVIINLAENGVPVPLLAGMMQVSIQERLDRLMNWRDTSQSLKVLWDNVSREGNVFSARLGRIHTAAARALGLRYEDPDEEVDDDVDVVDGVVEQSSAWWGDPISGQPSSLEETVMLLLDSGFSPAHCPVLALKLVEVQRKALKSCTQKVKLEVPHSCTAFIVPDPCGVLEPGEVQIKSSSMNLLDQNDNPTDIVIGDVLLTRHPCKVASDVQKAKAVLRPELHKYADVIVISTKGHLANGISLSRHLASMTGGGDYDGDLMFAYWTPELVQHFKEADPSLAIKPPDLDTYLVKPKETVEEFLSRAPADPHLYITELQKHLLSGLRNTEIVGRLSGMWETSMYMNGYNHPDTVQLAYLFCEALDGSKTGVTIDRQHYSKLQRKYGTAPPWKPTSTSSNSTSVPMDKPPDLIRPPHLGLFVMDELSVLIKAETTKFSIQIDKQDFATSGARCQLDADLAAPFKEAEERARKLKEQDGTGRWILALEAIKSHVVKMREIWSVERQKLMNKTRTNHFTDASIEQRQDVLRKISRQFDKGPEAWDRVAYSETEMKKLKASYAYIYNHELKPFASSARFPFDVAFRELCIIKANAVSKGRVKPVVPDFYEHMALHRKAVKMFKEWEAWKPVLH</sequence>
<organism evidence="4 5">
    <name type="scientific">Steccherinum ochraceum</name>
    <dbReference type="NCBI Taxonomy" id="92696"/>
    <lineage>
        <taxon>Eukaryota</taxon>
        <taxon>Fungi</taxon>
        <taxon>Dikarya</taxon>
        <taxon>Basidiomycota</taxon>
        <taxon>Agaricomycotina</taxon>
        <taxon>Agaricomycetes</taxon>
        <taxon>Polyporales</taxon>
        <taxon>Steccherinaceae</taxon>
        <taxon>Steccherinum</taxon>
    </lineage>
</organism>
<dbReference type="GO" id="GO:0003968">
    <property type="term" value="F:RNA-directed RNA polymerase activity"/>
    <property type="evidence" value="ECO:0007669"/>
    <property type="project" value="UniProtKB-KW"/>
</dbReference>
<name>A0A4R0RV21_9APHY</name>
<keyword evidence="1" id="KW-0696">RNA-directed RNA polymerase</keyword>
<accession>A0A4R0RV21</accession>
<feature type="region of interest" description="Disordered" evidence="2">
    <location>
        <begin position="893"/>
        <end position="915"/>
    </location>
</feature>
<feature type="compositionally biased region" description="Polar residues" evidence="2">
    <location>
        <begin position="16"/>
        <end position="28"/>
    </location>
</feature>
<feature type="compositionally biased region" description="Basic and acidic residues" evidence="2">
    <location>
        <begin position="88"/>
        <end position="104"/>
    </location>
</feature>
<dbReference type="PANTHER" id="PTHR23079:SF55">
    <property type="entry name" value="RNA-DIRECTED RNA POLYMERASE"/>
    <property type="match status" value="1"/>
</dbReference>
<dbReference type="AlphaFoldDB" id="A0A4R0RV21"/>
<evidence type="ECO:0000256" key="2">
    <source>
        <dbReference type="SAM" id="MobiDB-lite"/>
    </source>
</evidence>
<dbReference type="EMBL" id="RWJN01000006">
    <property type="protein sequence ID" value="TCD71443.1"/>
    <property type="molecule type" value="Genomic_DNA"/>
</dbReference>
<dbReference type="InterPro" id="IPR007855">
    <property type="entry name" value="RDRP"/>
</dbReference>
<evidence type="ECO:0000256" key="1">
    <source>
        <dbReference type="RuleBase" id="RU363098"/>
    </source>
</evidence>
<dbReference type="InterPro" id="IPR057596">
    <property type="entry name" value="RDRP_core"/>
</dbReference>
<comment type="similarity">
    <text evidence="1">Belongs to the RdRP family.</text>
</comment>
<dbReference type="GO" id="GO:0003723">
    <property type="term" value="F:RNA binding"/>
    <property type="evidence" value="ECO:0007669"/>
    <property type="project" value="UniProtKB-KW"/>
</dbReference>
<proteinExistence type="inferred from homology"/>
<keyword evidence="1" id="KW-0694">RNA-binding</keyword>
<dbReference type="STRING" id="92696.A0A4R0RV21"/>
<keyword evidence="5" id="KW-1185">Reference proteome</keyword>
<feature type="domain" description="RDRP core" evidence="3">
    <location>
        <begin position="257"/>
        <end position="905"/>
    </location>
</feature>
<gene>
    <name evidence="4" type="ORF">EIP91_010149</name>
</gene>